<dbReference type="RefSeq" id="XP_016486161.1">
    <property type="nucleotide sequence ID" value="XM_016630675.1"/>
</dbReference>
<dbReference type="AlphaFoldDB" id="A0A1S4BBG6"/>
<reference evidence="1" key="1">
    <citation type="submission" date="2025-08" db="UniProtKB">
        <authorList>
            <consortium name="RefSeq"/>
        </authorList>
    </citation>
    <scope>IDENTIFICATION</scope>
</reference>
<dbReference type="SUPFAM" id="SSF53098">
    <property type="entry name" value="Ribonuclease H-like"/>
    <property type="match status" value="1"/>
</dbReference>
<dbReference type="InterPro" id="IPR036397">
    <property type="entry name" value="RNaseH_sf"/>
</dbReference>
<accession>A0A1S4BBG6</accession>
<dbReference type="PaxDb" id="4097-A0A1S4BBG6"/>
<dbReference type="PANTHER" id="PTHR48475">
    <property type="entry name" value="RIBONUCLEASE H"/>
    <property type="match status" value="1"/>
</dbReference>
<proteinExistence type="predicted"/>
<dbReference type="InterPro" id="IPR012337">
    <property type="entry name" value="RNaseH-like_sf"/>
</dbReference>
<evidence type="ECO:0000313" key="1">
    <source>
        <dbReference type="RefSeq" id="XP_016486161.1"/>
    </source>
</evidence>
<dbReference type="KEGG" id="nta:107806512"/>
<dbReference type="Gene3D" id="3.30.420.10">
    <property type="entry name" value="Ribonuclease H-like superfamily/Ribonuclease H"/>
    <property type="match status" value="1"/>
</dbReference>
<dbReference type="PANTHER" id="PTHR48475:SF1">
    <property type="entry name" value="RNASE H TYPE-1 DOMAIN-CONTAINING PROTEIN"/>
    <property type="match status" value="1"/>
</dbReference>
<protein>
    <submittedName>
        <fullName evidence="1">Uncharacterized protein</fullName>
    </submittedName>
</protein>
<sequence length="175" mass="20009">MEFFQSWQIKRITLAPYHSVADGQAESTNKVIINNLKKRLEESKAKTCTGETPFFLVYGVKASILVEIGEPSMRYIQATEESNDEEMRVNLDLLEERRETTLIRMAAQKQIIERYHDRKAHLRGWLICGTLVICPYNTRSKNKEAITSKDLDTGVVDPSREIVESESELKEGSKG</sequence>
<name>A0A1S4BBG6_TOBAC</name>
<organism evidence="1">
    <name type="scientific">Nicotiana tabacum</name>
    <name type="common">Common tobacco</name>
    <dbReference type="NCBI Taxonomy" id="4097"/>
    <lineage>
        <taxon>Eukaryota</taxon>
        <taxon>Viridiplantae</taxon>
        <taxon>Streptophyta</taxon>
        <taxon>Embryophyta</taxon>
        <taxon>Tracheophyta</taxon>
        <taxon>Spermatophyta</taxon>
        <taxon>Magnoliopsida</taxon>
        <taxon>eudicotyledons</taxon>
        <taxon>Gunneridae</taxon>
        <taxon>Pentapetalae</taxon>
        <taxon>asterids</taxon>
        <taxon>lamiids</taxon>
        <taxon>Solanales</taxon>
        <taxon>Solanaceae</taxon>
        <taxon>Nicotianoideae</taxon>
        <taxon>Nicotianeae</taxon>
        <taxon>Nicotiana</taxon>
    </lineage>
</organism>
<gene>
    <name evidence="1" type="primary">LOC107806512</name>
</gene>
<dbReference type="GO" id="GO:0003676">
    <property type="term" value="F:nucleic acid binding"/>
    <property type="evidence" value="ECO:0007669"/>
    <property type="project" value="InterPro"/>
</dbReference>